<dbReference type="RefSeq" id="WP_170140862.1">
    <property type="nucleotide sequence ID" value="NZ_PVZC01000001.1"/>
</dbReference>
<name>A0A2T0QEA3_9ACTN</name>
<comment type="caution">
    <text evidence="3">The sequence shown here is derived from an EMBL/GenBank/DDBJ whole genome shotgun (WGS) entry which is preliminary data.</text>
</comment>
<gene>
    <name evidence="3" type="ORF">CLV72_101811</name>
</gene>
<evidence type="ECO:0000313" key="3">
    <source>
        <dbReference type="EMBL" id="PRY02210.1"/>
    </source>
</evidence>
<dbReference type="Pfam" id="PF11239">
    <property type="entry name" value="DUF3040"/>
    <property type="match status" value="1"/>
</dbReference>
<protein>
    <recommendedName>
        <fullName evidence="5">DUF3040 family protein</fullName>
    </recommendedName>
</protein>
<dbReference type="InterPro" id="IPR021401">
    <property type="entry name" value="DUF3040"/>
</dbReference>
<evidence type="ECO:0000256" key="1">
    <source>
        <dbReference type="SAM" id="MobiDB-lite"/>
    </source>
</evidence>
<feature type="region of interest" description="Disordered" evidence="1">
    <location>
        <begin position="69"/>
        <end position="113"/>
    </location>
</feature>
<accession>A0A2T0QEA3</accession>
<dbReference type="Proteomes" id="UP000237846">
    <property type="component" value="Unassembled WGS sequence"/>
</dbReference>
<sequence length="113" mass="11538">MSLSNREERLLSTIESALASDDPELAARMRELNDALEAESAPSGRAMLMIVCSVVVAVVLSVFATWPGEEQDLSGSGSPAESVQPGAPAGDKPAEDPPIGGDAPGCADGCPGW</sequence>
<reference evidence="3 4" key="1">
    <citation type="submission" date="2018-03" db="EMBL/GenBank/DDBJ databases">
        <title>Genomic Encyclopedia of Archaeal and Bacterial Type Strains, Phase II (KMG-II): from individual species to whole genera.</title>
        <authorList>
            <person name="Goeker M."/>
        </authorList>
    </citation>
    <scope>NUCLEOTIDE SEQUENCE [LARGE SCALE GENOMIC DNA]</scope>
    <source>
        <strain evidence="3 4">DSM 45601</strain>
    </source>
</reference>
<evidence type="ECO:0000256" key="2">
    <source>
        <dbReference type="SAM" id="Phobius"/>
    </source>
</evidence>
<keyword evidence="4" id="KW-1185">Reference proteome</keyword>
<dbReference type="EMBL" id="PVZC01000001">
    <property type="protein sequence ID" value="PRY02210.1"/>
    <property type="molecule type" value="Genomic_DNA"/>
</dbReference>
<keyword evidence="2" id="KW-1133">Transmembrane helix</keyword>
<keyword evidence="2" id="KW-0472">Membrane</keyword>
<feature type="transmembrane region" description="Helical" evidence="2">
    <location>
        <begin position="46"/>
        <end position="66"/>
    </location>
</feature>
<evidence type="ECO:0000313" key="4">
    <source>
        <dbReference type="Proteomes" id="UP000237846"/>
    </source>
</evidence>
<organism evidence="3 4">
    <name type="scientific">Allonocardiopsis opalescens</name>
    <dbReference type="NCBI Taxonomy" id="1144618"/>
    <lineage>
        <taxon>Bacteria</taxon>
        <taxon>Bacillati</taxon>
        <taxon>Actinomycetota</taxon>
        <taxon>Actinomycetes</taxon>
        <taxon>Streptosporangiales</taxon>
        <taxon>Allonocardiopsis</taxon>
    </lineage>
</organism>
<evidence type="ECO:0008006" key="5">
    <source>
        <dbReference type="Google" id="ProtNLM"/>
    </source>
</evidence>
<dbReference type="AlphaFoldDB" id="A0A2T0QEA3"/>
<keyword evidence="2" id="KW-0812">Transmembrane</keyword>
<proteinExistence type="predicted"/>